<dbReference type="AlphaFoldDB" id="A0A167VU21"/>
<keyword evidence="16" id="KW-1185">Reference proteome</keyword>
<evidence type="ECO:0000256" key="7">
    <source>
        <dbReference type="ARBA" id="ARBA00022827"/>
    </source>
</evidence>
<dbReference type="InterPro" id="IPR006076">
    <property type="entry name" value="FAD-dep_OxRdtase"/>
</dbReference>
<comment type="function">
    <text evidence="12">Catalyzes the stereospecific oxidation of squalene to (S)-2,3-epoxysqualene, and is considered to be a rate-limiting enzyme in steroid biosynthesis.</text>
</comment>
<accession>A0A167VU21</accession>
<sequence length="466" mass="50138">MTIPIQESFDSGRAQYRQADVIVVGAGIFGSAAAVALSRQGRSVLLLERSLTPPDRIVGELLPPGGVQALQELGLGHCLDGIDSVPVQGHHVRHRDEVVTVAYPESTEGRSFHRGRFVQRLRRAASEEPGVTLVETLVTGLITVDHADQVLGVTSLTDGEPDCFFAPLTIIANSKLRTAAASSSSSSSSSSKKIVQSRSRFWALELPDTALPSPGFGHVLLGDAPVLLCQIGAREASALVQVPKGLEEVDGGAAGYVRRRIVPGLPACVRPAFLAGLEAGRLRCLQNSLLPAASNRTPGLLVAGDAPRMRHSLTGGGVTAALNDVVLLGELLDPSRTPDFDNVGLLLQQFAEFHWRRRCRSFGINVLTQTLYSLFAAEDDYYLTLLRQGCLEYLKRGGICVDGPAGITKNPFDLLWHFFAVVLFSIWGLFLSKPTWKLPVTLVDSVGILLRACLVLVMCIFYELAG</sequence>
<dbReference type="EMBL" id="AZHB01000011">
    <property type="protein sequence ID" value="OAA62980.1"/>
    <property type="molecule type" value="Genomic_DNA"/>
</dbReference>
<evidence type="ECO:0000256" key="6">
    <source>
        <dbReference type="ARBA" id="ARBA00022692"/>
    </source>
</evidence>
<name>A0A167VU21_CORFA</name>
<evidence type="ECO:0000256" key="3">
    <source>
        <dbReference type="ARBA" id="ARBA00008802"/>
    </source>
</evidence>
<evidence type="ECO:0000256" key="8">
    <source>
        <dbReference type="ARBA" id="ARBA00022848"/>
    </source>
</evidence>
<dbReference type="GO" id="GO:0005789">
    <property type="term" value="C:endoplasmic reticulum membrane"/>
    <property type="evidence" value="ECO:0007669"/>
    <property type="project" value="UniProtKB-SubCell"/>
</dbReference>
<evidence type="ECO:0000259" key="14">
    <source>
        <dbReference type="Pfam" id="PF08491"/>
    </source>
</evidence>
<dbReference type="Pfam" id="PF01266">
    <property type="entry name" value="DAO"/>
    <property type="match status" value="1"/>
</dbReference>
<dbReference type="SUPFAM" id="SSF51905">
    <property type="entry name" value="FAD/NAD(P)-binding domain"/>
    <property type="match status" value="1"/>
</dbReference>
<dbReference type="GeneID" id="30021148"/>
<dbReference type="PANTHER" id="PTHR10835:SF0">
    <property type="entry name" value="SQUALENE MONOOXYGENASE"/>
    <property type="match status" value="1"/>
</dbReference>
<evidence type="ECO:0000313" key="15">
    <source>
        <dbReference type="EMBL" id="OAA62980.1"/>
    </source>
</evidence>
<dbReference type="STRING" id="1081104.A0A167VU21"/>
<feature type="transmembrane region" description="Helical" evidence="12">
    <location>
        <begin position="414"/>
        <end position="431"/>
    </location>
</feature>
<evidence type="ECO:0000256" key="1">
    <source>
        <dbReference type="ARBA" id="ARBA00001974"/>
    </source>
</evidence>
<evidence type="ECO:0000256" key="10">
    <source>
        <dbReference type="ARBA" id="ARBA00023002"/>
    </source>
</evidence>
<keyword evidence="15" id="KW-0503">Monooxygenase</keyword>
<dbReference type="GO" id="GO:0050660">
    <property type="term" value="F:flavin adenine dinucleotide binding"/>
    <property type="evidence" value="ECO:0007669"/>
    <property type="project" value="UniProtKB-UniRule"/>
</dbReference>
<comment type="similarity">
    <text evidence="3 12">Belongs to the squalene monooxygenase family.</text>
</comment>
<keyword evidence="10 12" id="KW-0560">Oxidoreductase</keyword>
<dbReference type="RefSeq" id="XP_018704187.1">
    <property type="nucleotide sequence ID" value="XM_018848461.1"/>
</dbReference>
<keyword evidence="12" id="KW-0256">Endoplasmic reticulum</keyword>
<evidence type="ECO:0000256" key="5">
    <source>
        <dbReference type="ARBA" id="ARBA00022630"/>
    </source>
</evidence>
<dbReference type="Proteomes" id="UP000076744">
    <property type="component" value="Unassembled WGS sequence"/>
</dbReference>
<feature type="domain" description="FAD dependent oxidoreductase" evidence="13">
    <location>
        <begin position="20"/>
        <end position="50"/>
    </location>
</feature>
<evidence type="ECO:0000259" key="13">
    <source>
        <dbReference type="Pfam" id="PF01266"/>
    </source>
</evidence>
<dbReference type="UniPathway" id="UPA00767">
    <property type="reaction ID" value="UER00752"/>
</dbReference>
<dbReference type="Gene3D" id="3.50.50.60">
    <property type="entry name" value="FAD/NAD(P)-binding domain"/>
    <property type="match status" value="1"/>
</dbReference>
<reference evidence="15 16" key="1">
    <citation type="journal article" date="2016" name="Genome Biol. Evol.">
        <title>Divergent and convergent evolution of fungal pathogenicity.</title>
        <authorList>
            <person name="Shang Y."/>
            <person name="Xiao G."/>
            <person name="Zheng P."/>
            <person name="Cen K."/>
            <person name="Zhan S."/>
            <person name="Wang C."/>
        </authorList>
    </citation>
    <scope>NUCLEOTIDE SEQUENCE [LARGE SCALE GENOMIC DNA]</scope>
    <source>
        <strain evidence="15 16">ARSEF 2679</strain>
    </source>
</reference>
<dbReference type="InterPro" id="IPR036188">
    <property type="entry name" value="FAD/NAD-bd_sf"/>
</dbReference>
<feature type="domain" description="Squalene epoxidase" evidence="14">
    <location>
        <begin position="192"/>
        <end position="442"/>
    </location>
</feature>
<dbReference type="Pfam" id="PF08491">
    <property type="entry name" value="SE"/>
    <property type="match status" value="1"/>
</dbReference>
<evidence type="ECO:0000313" key="16">
    <source>
        <dbReference type="Proteomes" id="UP000076744"/>
    </source>
</evidence>
<keyword evidence="6 12" id="KW-0812">Transmembrane</keyword>
<dbReference type="PANTHER" id="PTHR10835">
    <property type="entry name" value="SQUALENE MONOOXYGENASE"/>
    <property type="match status" value="1"/>
</dbReference>
<dbReference type="GO" id="GO:0006696">
    <property type="term" value="P:ergosterol biosynthetic process"/>
    <property type="evidence" value="ECO:0007669"/>
    <property type="project" value="TreeGrafter"/>
</dbReference>
<evidence type="ECO:0000256" key="9">
    <source>
        <dbReference type="ARBA" id="ARBA00022989"/>
    </source>
</evidence>
<feature type="transmembrane region" description="Helical" evidence="12">
    <location>
        <begin position="443"/>
        <end position="465"/>
    </location>
</feature>
<keyword evidence="5 12" id="KW-0285">Flavoprotein</keyword>
<comment type="caution">
    <text evidence="15">The sequence shown here is derived from an EMBL/GenBank/DDBJ whole genome shotgun (WGS) entry which is preliminary data.</text>
</comment>
<dbReference type="GO" id="GO:0004506">
    <property type="term" value="F:squalene monooxygenase activity"/>
    <property type="evidence" value="ECO:0007669"/>
    <property type="project" value="UniProtKB-UniRule"/>
</dbReference>
<evidence type="ECO:0000256" key="12">
    <source>
        <dbReference type="RuleBase" id="RU367121"/>
    </source>
</evidence>
<dbReference type="EC" id="1.14.14.17" evidence="4 12"/>
<keyword evidence="8" id="KW-0492">Microsome</keyword>
<organism evidence="15 16">
    <name type="scientific">Cordyceps fumosorosea (strain ARSEF 2679)</name>
    <name type="common">Isaria fumosorosea</name>
    <dbReference type="NCBI Taxonomy" id="1081104"/>
    <lineage>
        <taxon>Eukaryota</taxon>
        <taxon>Fungi</taxon>
        <taxon>Dikarya</taxon>
        <taxon>Ascomycota</taxon>
        <taxon>Pezizomycotina</taxon>
        <taxon>Sordariomycetes</taxon>
        <taxon>Hypocreomycetidae</taxon>
        <taxon>Hypocreales</taxon>
        <taxon>Cordycipitaceae</taxon>
        <taxon>Cordyceps</taxon>
    </lineage>
</organism>
<gene>
    <name evidence="15" type="ORF">ISF_04856</name>
</gene>
<comment type="subcellular location">
    <subcellularLocation>
        <location evidence="12">Endoplasmic reticulum membrane</location>
        <topology evidence="12">Multi-pass membrane protein</topology>
    </subcellularLocation>
    <subcellularLocation>
        <location evidence="2">Microsome membrane</location>
        <topology evidence="2">Multi-pass membrane protein</topology>
    </subcellularLocation>
</comment>
<dbReference type="InterPro" id="IPR040125">
    <property type="entry name" value="Squalene_monox"/>
</dbReference>
<evidence type="ECO:0000256" key="11">
    <source>
        <dbReference type="ARBA" id="ARBA00023136"/>
    </source>
</evidence>
<proteinExistence type="inferred from homology"/>
<dbReference type="InterPro" id="IPR013698">
    <property type="entry name" value="Squalene_epoxidase"/>
</dbReference>
<keyword evidence="7 12" id="KW-0274">FAD</keyword>
<comment type="catalytic activity">
    <reaction evidence="12">
        <text>squalene + reduced [NADPH--hemoprotein reductase] + O2 = (S)-2,3-epoxysqualene + oxidized [NADPH--hemoprotein reductase] + H2O + H(+)</text>
        <dbReference type="Rhea" id="RHEA:25282"/>
        <dbReference type="Rhea" id="RHEA-COMP:11964"/>
        <dbReference type="Rhea" id="RHEA-COMP:11965"/>
        <dbReference type="ChEBI" id="CHEBI:15377"/>
        <dbReference type="ChEBI" id="CHEBI:15378"/>
        <dbReference type="ChEBI" id="CHEBI:15379"/>
        <dbReference type="ChEBI" id="CHEBI:15440"/>
        <dbReference type="ChEBI" id="CHEBI:15441"/>
        <dbReference type="ChEBI" id="CHEBI:57618"/>
        <dbReference type="ChEBI" id="CHEBI:58210"/>
        <dbReference type="EC" id="1.14.14.17"/>
    </reaction>
</comment>
<comment type="cofactor">
    <cofactor evidence="1 12">
        <name>FAD</name>
        <dbReference type="ChEBI" id="CHEBI:57692"/>
    </cofactor>
</comment>
<evidence type="ECO:0000256" key="2">
    <source>
        <dbReference type="ARBA" id="ARBA00004154"/>
    </source>
</evidence>
<dbReference type="OrthoDB" id="1678617at2759"/>
<keyword evidence="9 12" id="KW-1133">Transmembrane helix</keyword>
<evidence type="ECO:0000256" key="4">
    <source>
        <dbReference type="ARBA" id="ARBA00012312"/>
    </source>
</evidence>
<protein>
    <recommendedName>
        <fullName evidence="4 12">Squalene monooxygenase</fullName>
        <ecNumber evidence="4 12">1.14.14.17</ecNumber>
    </recommendedName>
</protein>
<keyword evidence="11 12" id="KW-0472">Membrane</keyword>